<dbReference type="SUPFAM" id="SSF52540">
    <property type="entry name" value="P-loop containing nucleoside triphosphate hydrolases"/>
    <property type="match status" value="1"/>
</dbReference>
<dbReference type="InterPro" id="IPR003439">
    <property type="entry name" value="ABC_transporter-like_ATP-bd"/>
</dbReference>
<dbReference type="Proteomes" id="UP000000771">
    <property type="component" value="Chromosome"/>
</dbReference>
<dbReference type="InterPro" id="IPR050107">
    <property type="entry name" value="ABC_carbohydrate_import_ATPase"/>
</dbReference>
<accession>C7LYX2</accession>
<dbReference type="SMART" id="SM00382">
    <property type="entry name" value="AAA"/>
    <property type="match status" value="1"/>
</dbReference>
<proteinExistence type="predicted"/>
<keyword evidence="5" id="KW-1185">Reference proteome</keyword>
<dbReference type="InterPro" id="IPR003593">
    <property type="entry name" value="AAA+_ATPase"/>
</dbReference>
<dbReference type="HOGENOM" id="CLU_000604_1_2_11"/>
<dbReference type="Gene3D" id="3.40.50.300">
    <property type="entry name" value="P-loop containing nucleotide triphosphate hydrolases"/>
    <property type="match status" value="1"/>
</dbReference>
<dbReference type="OrthoDB" id="7875923at2"/>
<name>C7LYX2_ACIFD</name>
<feature type="domain" description="ABC transporter" evidence="3">
    <location>
        <begin position="12"/>
        <end position="254"/>
    </location>
</feature>
<keyword evidence="2" id="KW-0067">ATP-binding</keyword>
<evidence type="ECO:0000313" key="5">
    <source>
        <dbReference type="Proteomes" id="UP000000771"/>
    </source>
</evidence>
<dbReference type="CDD" id="cd03216">
    <property type="entry name" value="ABC_Carb_Monos_I"/>
    <property type="match status" value="1"/>
</dbReference>
<sequence>MTSTTTTRQPVLELRHLSLTYGSVVALEDVSLQVYPSEVIGIVGDNGAGKSSLIKTISGVLEPDKGEIWVDGEQRHWRSPREARTAGIETLYQDSGLAPDLSIGSNLFLGRERRRRGLLGRLGFVDQRSMEREALAELQRVGITIEGMGRTVAELSGGQRQAVAIARTITWARHVIILDEPTNHLGARQSLEVLKVIRAARDRGLSVLFISHTLPHVLEVCDRIIVLRLGRVVRDAPTSEFTVESLLAAITGLDDRS</sequence>
<protein>
    <submittedName>
        <fullName evidence="4">ABC transporter related</fullName>
    </submittedName>
</protein>
<dbReference type="KEGG" id="afo:Afer_0992"/>
<dbReference type="eggNOG" id="COG1129">
    <property type="taxonomic scope" value="Bacteria"/>
</dbReference>
<evidence type="ECO:0000313" key="4">
    <source>
        <dbReference type="EMBL" id="ACU53930.1"/>
    </source>
</evidence>
<dbReference type="RefSeq" id="WP_015798416.1">
    <property type="nucleotide sequence ID" value="NC_013124.1"/>
</dbReference>
<dbReference type="GO" id="GO:0016887">
    <property type="term" value="F:ATP hydrolysis activity"/>
    <property type="evidence" value="ECO:0007669"/>
    <property type="project" value="InterPro"/>
</dbReference>
<keyword evidence="1" id="KW-0547">Nucleotide-binding</keyword>
<evidence type="ECO:0000256" key="1">
    <source>
        <dbReference type="ARBA" id="ARBA00022741"/>
    </source>
</evidence>
<dbReference type="PANTHER" id="PTHR43790">
    <property type="entry name" value="CARBOHYDRATE TRANSPORT ATP-BINDING PROTEIN MG119-RELATED"/>
    <property type="match status" value="1"/>
</dbReference>
<evidence type="ECO:0000256" key="2">
    <source>
        <dbReference type="ARBA" id="ARBA00022840"/>
    </source>
</evidence>
<dbReference type="InterPro" id="IPR017871">
    <property type="entry name" value="ABC_transporter-like_CS"/>
</dbReference>
<dbReference type="PROSITE" id="PS50893">
    <property type="entry name" value="ABC_TRANSPORTER_2"/>
    <property type="match status" value="1"/>
</dbReference>
<reference evidence="4 5" key="1">
    <citation type="journal article" date="2009" name="Stand. Genomic Sci.">
        <title>Complete genome sequence of Acidimicrobium ferrooxidans type strain (ICP).</title>
        <authorList>
            <person name="Clum A."/>
            <person name="Nolan M."/>
            <person name="Lang E."/>
            <person name="Glavina Del Rio T."/>
            <person name="Tice H."/>
            <person name="Copeland A."/>
            <person name="Cheng J.F."/>
            <person name="Lucas S."/>
            <person name="Chen F."/>
            <person name="Bruce D."/>
            <person name="Goodwin L."/>
            <person name="Pitluck S."/>
            <person name="Ivanova N."/>
            <person name="Mavrommatis K."/>
            <person name="Mikhailova N."/>
            <person name="Pati A."/>
            <person name="Chen A."/>
            <person name="Palaniappan K."/>
            <person name="Goker M."/>
            <person name="Spring S."/>
            <person name="Land M."/>
            <person name="Hauser L."/>
            <person name="Chang Y.J."/>
            <person name="Jeffries C.C."/>
            <person name="Chain P."/>
            <person name="Bristow J."/>
            <person name="Eisen J.A."/>
            <person name="Markowitz V."/>
            <person name="Hugenholtz P."/>
            <person name="Kyrpides N.C."/>
            <person name="Klenk H.P."/>
            <person name="Lapidus A."/>
        </authorList>
    </citation>
    <scope>NUCLEOTIDE SEQUENCE [LARGE SCALE GENOMIC DNA]</scope>
    <source>
        <strain evidence="5">DSM 10331 / JCM 15462 / NBRC 103882 / ICP</strain>
    </source>
</reference>
<dbReference type="Pfam" id="PF00005">
    <property type="entry name" value="ABC_tran"/>
    <property type="match status" value="1"/>
</dbReference>
<dbReference type="PROSITE" id="PS00211">
    <property type="entry name" value="ABC_TRANSPORTER_1"/>
    <property type="match status" value="1"/>
</dbReference>
<dbReference type="AlphaFoldDB" id="C7LYX2"/>
<dbReference type="PANTHER" id="PTHR43790:SF8">
    <property type="entry name" value="SUGAR ABC TRANSPORTER ATP-BINDING PROTEIN"/>
    <property type="match status" value="1"/>
</dbReference>
<gene>
    <name evidence="4" type="ordered locus">Afer_0992</name>
</gene>
<organism evidence="4 5">
    <name type="scientific">Acidimicrobium ferrooxidans (strain DSM 10331 / JCM 15462 / NBRC 103882 / ICP)</name>
    <dbReference type="NCBI Taxonomy" id="525909"/>
    <lineage>
        <taxon>Bacteria</taxon>
        <taxon>Bacillati</taxon>
        <taxon>Actinomycetota</taxon>
        <taxon>Acidimicrobiia</taxon>
        <taxon>Acidimicrobiales</taxon>
        <taxon>Acidimicrobiaceae</taxon>
        <taxon>Acidimicrobium</taxon>
    </lineage>
</organism>
<dbReference type="InterPro" id="IPR027417">
    <property type="entry name" value="P-loop_NTPase"/>
</dbReference>
<dbReference type="GO" id="GO:0005524">
    <property type="term" value="F:ATP binding"/>
    <property type="evidence" value="ECO:0007669"/>
    <property type="project" value="UniProtKB-KW"/>
</dbReference>
<evidence type="ECO:0000259" key="3">
    <source>
        <dbReference type="PROSITE" id="PS50893"/>
    </source>
</evidence>
<dbReference type="STRING" id="525909.Afer_0992"/>
<dbReference type="EMBL" id="CP001631">
    <property type="protein sequence ID" value="ACU53930.1"/>
    <property type="molecule type" value="Genomic_DNA"/>
</dbReference>